<dbReference type="Proteomes" id="UP000078284">
    <property type="component" value="Chromosome 5"/>
</dbReference>
<dbReference type="PANTHER" id="PTHR31442">
    <property type="entry name" value="HOMEODOMAIN-LIKE SUPERFAMILY PROTEIN-RELATED"/>
    <property type="match status" value="1"/>
</dbReference>
<dbReference type="CDD" id="cd00156">
    <property type="entry name" value="REC"/>
    <property type="match status" value="1"/>
</dbReference>
<evidence type="ECO:0000259" key="7">
    <source>
        <dbReference type="PROSITE" id="PS51294"/>
    </source>
</evidence>
<organism evidence="8 9">
    <name type="scientific">Arabidopsis thaliana</name>
    <name type="common">Mouse-ear cress</name>
    <dbReference type="NCBI Taxonomy" id="3702"/>
    <lineage>
        <taxon>Eukaryota</taxon>
        <taxon>Viridiplantae</taxon>
        <taxon>Streptophyta</taxon>
        <taxon>Embryophyta</taxon>
        <taxon>Tracheophyta</taxon>
        <taxon>Spermatophyta</taxon>
        <taxon>Magnoliopsida</taxon>
        <taxon>eudicotyledons</taxon>
        <taxon>Gunneridae</taxon>
        <taxon>Pentapetalae</taxon>
        <taxon>rosids</taxon>
        <taxon>malvids</taxon>
        <taxon>Brassicales</taxon>
        <taxon>Brassicaceae</taxon>
        <taxon>Camelineae</taxon>
        <taxon>Arabidopsis</taxon>
    </lineage>
</organism>
<evidence type="ECO:0000313" key="9">
    <source>
        <dbReference type="Proteomes" id="UP000078284"/>
    </source>
</evidence>
<dbReference type="InterPro" id="IPR017930">
    <property type="entry name" value="Myb_dom"/>
</dbReference>
<dbReference type="InterPro" id="IPR044841">
    <property type="entry name" value="LUX/BOA-like"/>
</dbReference>
<dbReference type="SUPFAM" id="SSF46689">
    <property type="entry name" value="Homeodomain-like"/>
    <property type="match status" value="1"/>
</dbReference>
<evidence type="ECO:0000256" key="4">
    <source>
        <dbReference type="ARBA" id="ARBA00023242"/>
    </source>
</evidence>
<dbReference type="InterPro" id="IPR006447">
    <property type="entry name" value="Myb_dom_plants"/>
</dbReference>
<evidence type="ECO:0000313" key="8">
    <source>
        <dbReference type="EMBL" id="OAO96005.1"/>
    </source>
</evidence>
<dbReference type="Gene3D" id="3.40.50.2300">
    <property type="match status" value="1"/>
</dbReference>
<feature type="domain" description="HTH myb-type" evidence="7">
    <location>
        <begin position="117"/>
        <end position="176"/>
    </location>
</feature>
<dbReference type="SUPFAM" id="SSF52172">
    <property type="entry name" value="CheY-like"/>
    <property type="match status" value="1"/>
</dbReference>
<sequence>MTAKDSSEPVTTLTQFNNIDVVITDYHMPGLNGVQLKKRIDEEFGNLPVIAYLYRNIEHEELFRRALCFMHKPISRRDLNSLNVVCQQALRHRMNGETNLNGSGQNVTDDPDDWLRLREKPKLKWTKPLQHRFMSALKSLGVAKAVPKNILQYMNVEGITRSQIASHLQKYRKHMRRFKVNVTKGDISKKAMKSNFESSSNINPQCSYNYLGLTKENLFKSQIGDTLGQSSLLLNNNDSIHSMYDGSIYGLNEPESNLSPMRESVGFSRGVLPLNEESECAFETSQMSQVPRRGQYGTPSDISGINSNLGTGYMCNSYAGISIDKNGHMLGLGGAIVDSNGNGHFGESLGAMNWNLNNNDVRNYESSTSRFSSPFSSFLHNKVQPHHNLISQTDGLLPTSILDTSQVPSFGQYGIPNDVVGMEPEFGTSYMHSNYNGINTDQVGNLVGLGRERVNVNGNVSLGQNLGSMNWNFDENNMSNHGSSTSRFSSPFSSFEDQSLSHLNEETNELVPGLENLSLYNDHQSINPFLGNTINSHFVENQDQGLVNNENLEFANDDQLERNEILTTYSVEDINNLSINNVKLNSNGETLNSTAANLEMLFPTPDMNIVNQHQGQVLSGGNLEFANDNQFERNAILAGYSIEDINNLSINNVNDNSNEETLNSIAANNEMNFTILDVNTINQMNGNSNEETLNSIVANSEMNFTTLDVNTINQVDDNSNEETLNSIAANSEINFTTLDVNIINEEEQGAVDMMDIVITFDEEEEDVAALTDIPEQCVEILTDVPEQGVTDLTDVPLTFDQEEQCGADLIDVSLPFDEDWKDDGLMNFMLDVDDMF</sequence>
<dbReference type="InterPro" id="IPR001789">
    <property type="entry name" value="Sig_transdc_resp-reg_receiver"/>
</dbReference>
<dbReference type="PROSITE" id="PS50110">
    <property type="entry name" value="RESPONSE_REGULATORY"/>
    <property type="match status" value="1"/>
</dbReference>
<dbReference type="AlphaFoldDB" id="A0A178UQQ7"/>
<evidence type="ECO:0000256" key="3">
    <source>
        <dbReference type="ARBA" id="ARBA00023163"/>
    </source>
</evidence>
<name>A0A178UQQ7_ARATH</name>
<dbReference type="ExpressionAtlas" id="A0A178UQQ7">
    <property type="expression patterns" value="baseline and differential"/>
</dbReference>
<proteinExistence type="predicted"/>
<feature type="modified residue" description="4-aspartylphosphate" evidence="5">
    <location>
        <position position="25"/>
    </location>
</feature>
<reference evidence="9" key="1">
    <citation type="journal article" date="2016" name="Proc. Natl. Acad. Sci. U.S.A.">
        <title>Chromosome-level assembly of Arabidopsis thaliana Ler reveals the extent of translocation and inversion polymorphisms.</title>
        <authorList>
            <person name="Zapata L."/>
            <person name="Ding J."/>
            <person name="Willing E.M."/>
            <person name="Hartwig B."/>
            <person name="Bezdan D."/>
            <person name="Jiao W.B."/>
            <person name="Patel V."/>
            <person name="Velikkakam James G."/>
            <person name="Koornneef M."/>
            <person name="Ossowski S."/>
            <person name="Schneeberger K."/>
        </authorList>
    </citation>
    <scope>NUCLEOTIDE SEQUENCE [LARGE SCALE GENOMIC DNA]</scope>
    <source>
        <strain evidence="9">cv. Landsberg erecta</strain>
    </source>
</reference>
<dbReference type="InterPro" id="IPR009057">
    <property type="entry name" value="Homeodomain-like_sf"/>
</dbReference>
<dbReference type="InterPro" id="IPR011006">
    <property type="entry name" value="CheY-like_superfamily"/>
</dbReference>
<gene>
    <name evidence="8" type="ordered locus">AXX17_At5g61610</name>
</gene>
<dbReference type="GO" id="GO:0000160">
    <property type="term" value="P:phosphorelay signal transduction system"/>
    <property type="evidence" value="ECO:0007669"/>
    <property type="project" value="InterPro"/>
</dbReference>
<dbReference type="Gene3D" id="1.10.10.60">
    <property type="entry name" value="Homeodomain-like"/>
    <property type="match status" value="1"/>
</dbReference>
<dbReference type="FunFam" id="1.10.10.60:FF:000007">
    <property type="entry name" value="Two-component response regulator"/>
    <property type="match status" value="1"/>
</dbReference>
<dbReference type="NCBIfam" id="TIGR01557">
    <property type="entry name" value="myb_SHAQKYF"/>
    <property type="match status" value="1"/>
</dbReference>
<accession>A0A178UQQ7</accession>
<dbReference type="GO" id="GO:0005634">
    <property type="term" value="C:nucleus"/>
    <property type="evidence" value="ECO:0007669"/>
    <property type="project" value="UniProtKB-SubCell"/>
</dbReference>
<dbReference type="PROSITE" id="PS51294">
    <property type="entry name" value="HTH_MYB"/>
    <property type="match status" value="1"/>
</dbReference>
<evidence type="ECO:0000256" key="1">
    <source>
        <dbReference type="ARBA" id="ARBA00004123"/>
    </source>
</evidence>
<feature type="domain" description="Response regulatory" evidence="6">
    <location>
        <begin position="1"/>
        <end position="87"/>
    </location>
</feature>
<dbReference type="GO" id="GO:0003677">
    <property type="term" value="F:DNA binding"/>
    <property type="evidence" value="ECO:0007669"/>
    <property type="project" value="InterPro"/>
</dbReference>
<comment type="caution">
    <text evidence="8">The sequence shown here is derived from an EMBL/GenBank/DDBJ whole genome shotgun (WGS) entry which is preliminary data.</text>
</comment>
<dbReference type="EMBL" id="LUHQ01000005">
    <property type="protein sequence ID" value="OAO96005.1"/>
    <property type="molecule type" value="Genomic_DNA"/>
</dbReference>
<evidence type="ECO:0008006" key="10">
    <source>
        <dbReference type="Google" id="ProtNLM"/>
    </source>
</evidence>
<dbReference type="PANTHER" id="PTHR31442:SF40">
    <property type="entry name" value="HOMEODOMAIN-LIKE SUPERFAMILY PROTEIN"/>
    <property type="match status" value="1"/>
</dbReference>
<dbReference type="GO" id="GO:0003700">
    <property type="term" value="F:DNA-binding transcription factor activity"/>
    <property type="evidence" value="ECO:0007669"/>
    <property type="project" value="InterPro"/>
</dbReference>
<keyword evidence="2" id="KW-0805">Transcription regulation</keyword>
<keyword evidence="4" id="KW-0539">Nucleus</keyword>
<evidence type="ECO:0000256" key="5">
    <source>
        <dbReference type="PROSITE-ProRule" id="PRU00169"/>
    </source>
</evidence>
<comment type="subcellular location">
    <subcellularLocation>
        <location evidence="1">Nucleus</location>
    </subcellularLocation>
</comment>
<keyword evidence="5" id="KW-0597">Phosphoprotein</keyword>
<evidence type="ECO:0000259" key="6">
    <source>
        <dbReference type="PROSITE" id="PS50110"/>
    </source>
</evidence>
<keyword evidence="3" id="KW-0804">Transcription</keyword>
<evidence type="ECO:0000256" key="2">
    <source>
        <dbReference type="ARBA" id="ARBA00023015"/>
    </source>
</evidence>
<protein>
    <recommendedName>
        <fullName evidence="10">Response regulatory domain-containing protein</fullName>
    </recommendedName>
</protein>